<evidence type="ECO:0000256" key="1">
    <source>
        <dbReference type="SAM" id="Coils"/>
    </source>
</evidence>
<dbReference type="InterPro" id="IPR027417">
    <property type="entry name" value="P-loop_NTPase"/>
</dbReference>
<organism evidence="2">
    <name type="scientific">viral metagenome</name>
    <dbReference type="NCBI Taxonomy" id="1070528"/>
    <lineage>
        <taxon>unclassified sequences</taxon>
        <taxon>metagenomes</taxon>
        <taxon>organismal metagenomes</taxon>
    </lineage>
</organism>
<dbReference type="PANTHER" id="PTHR32114">
    <property type="entry name" value="ABC TRANSPORTER ABCH.3"/>
    <property type="match status" value="1"/>
</dbReference>
<dbReference type="PANTHER" id="PTHR32114:SF2">
    <property type="entry name" value="ABC TRANSPORTER ABCH.3"/>
    <property type="match status" value="1"/>
</dbReference>
<dbReference type="Gene3D" id="3.40.50.300">
    <property type="entry name" value="P-loop containing nucleotide triphosphate hydrolases"/>
    <property type="match status" value="2"/>
</dbReference>
<sequence>MKFEQVTANNFMCFGENVEIPLGNQGLVFVAGENLDNKAFADSNLSGKSTFFDLILWVVFGKTFKGVRGKDVIREGTDGCIGSLIVNGKEIKREWTKADKNMLYLDNQEVTQLTIEDFLKTDWDSFTNFVLFGDSGEVNLFGNSPNKKRFEMIRPFLNFDKWDLSCKRAKDLYDELAKKKTTLELQKSDNETLLIKLESDLNETATKIESKNSELKTFEDVIGQQIRSVWIEFQQLTIDIGKLVGDNKVLNSDKSQLLTGQFAKEQILQKLREEYVRFETDSKKLEKWKVERETESKTLNGMSSMKILCQSCKYKLSQQSKSLSDFSGVDKNLQENSIKMAALTERGTAVKKDIEDLKEQVVKINSQLESNGNIIEEKGKTSETKSLTIEALKQKQANFKVEIEQELTVLKATQQDTELKVEELKYQNLNIASDLKIIERRLLNLGFLKDVGFNNAGCKNVELSLVLPHINKMIRNTVYSVFHDDYPLEISCSKLLKSGDSKAEIDLRMGNKYIMKSKSERRRIDLVIQIALAALLPTPCNIMGFDELISSLDPKGTEIVLDLLKSLIGNVVTSIFVISHNQVEYPFDNIITFRRQNGKTGVVL</sequence>
<protein>
    <recommendedName>
        <fullName evidence="3">RecF/RecN/SMC N-terminal domain-containing protein</fullName>
    </recommendedName>
</protein>
<dbReference type="AlphaFoldDB" id="A0A6M3IKS5"/>
<dbReference type="EMBL" id="MT141290">
    <property type="protein sequence ID" value="QJA57758.1"/>
    <property type="molecule type" value="Genomic_DNA"/>
</dbReference>
<name>A0A6M3IKS5_9ZZZZ</name>
<gene>
    <name evidence="2" type="ORF">MM415B01568_0017</name>
</gene>
<dbReference type="CDD" id="cd00267">
    <property type="entry name" value="ABC_ATPase"/>
    <property type="match status" value="1"/>
</dbReference>
<keyword evidence="1" id="KW-0175">Coiled coil</keyword>
<evidence type="ECO:0000313" key="2">
    <source>
        <dbReference type="EMBL" id="QJA57758.1"/>
    </source>
</evidence>
<dbReference type="SUPFAM" id="SSF52540">
    <property type="entry name" value="P-loop containing nucleoside triphosphate hydrolases"/>
    <property type="match status" value="1"/>
</dbReference>
<feature type="coiled-coil region" evidence="1">
    <location>
        <begin position="166"/>
        <end position="214"/>
    </location>
</feature>
<evidence type="ECO:0008006" key="3">
    <source>
        <dbReference type="Google" id="ProtNLM"/>
    </source>
</evidence>
<reference evidence="2" key="1">
    <citation type="submission" date="2020-03" db="EMBL/GenBank/DDBJ databases">
        <title>The deep terrestrial virosphere.</title>
        <authorList>
            <person name="Holmfeldt K."/>
            <person name="Nilsson E."/>
            <person name="Simone D."/>
            <person name="Lopez-Fernandez M."/>
            <person name="Wu X."/>
            <person name="de Brujin I."/>
            <person name="Lundin D."/>
            <person name="Andersson A."/>
            <person name="Bertilsson S."/>
            <person name="Dopson M."/>
        </authorList>
    </citation>
    <scope>NUCLEOTIDE SEQUENCE</scope>
    <source>
        <strain evidence="2">MM415B01568</strain>
    </source>
</reference>
<proteinExistence type="predicted"/>
<accession>A0A6M3IKS5</accession>